<evidence type="ECO:0000313" key="3">
    <source>
        <dbReference type="Proteomes" id="UP000605361"/>
    </source>
</evidence>
<reference evidence="2" key="1">
    <citation type="submission" date="2020-11" db="EMBL/GenBank/DDBJ databases">
        <title>Whole-genome analyses of Nonomuraea sp. K274.</title>
        <authorList>
            <person name="Veyisoglu A."/>
        </authorList>
    </citation>
    <scope>NUCLEOTIDE SEQUENCE</scope>
    <source>
        <strain evidence="2">K274</strain>
    </source>
</reference>
<feature type="transmembrane region" description="Helical" evidence="1">
    <location>
        <begin position="30"/>
        <end position="49"/>
    </location>
</feature>
<dbReference type="RefSeq" id="WP_195895381.1">
    <property type="nucleotide sequence ID" value="NZ_JADOGI010000027.1"/>
</dbReference>
<name>A0A931A7F5_9ACTN</name>
<keyword evidence="1" id="KW-0812">Transmembrane</keyword>
<gene>
    <name evidence="2" type="ORF">ITP53_11735</name>
</gene>
<sequence length="171" mass="16298">MRTRMVSGLGLMASGPICLAGSMTHPASCDLLWAAGAWLAVAATALVYRDLAGPAAGSARAPAAVAMALLGVVASAGTVEATLRAAGDLAPHAVTLLALLWAAAAGVAGLAYAAGRAGLIPAAAGVIAAVAALLGTLTGDPGAPYLLGAVPLGAGLLAEAIRSRSLKGPAS</sequence>
<accession>A0A931A7F5</accession>
<organism evidence="2 3">
    <name type="scientific">Nonomuraea cypriaca</name>
    <dbReference type="NCBI Taxonomy" id="1187855"/>
    <lineage>
        <taxon>Bacteria</taxon>
        <taxon>Bacillati</taxon>
        <taxon>Actinomycetota</taxon>
        <taxon>Actinomycetes</taxon>
        <taxon>Streptosporangiales</taxon>
        <taxon>Streptosporangiaceae</taxon>
        <taxon>Nonomuraea</taxon>
    </lineage>
</organism>
<protein>
    <submittedName>
        <fullName evidence="2">Uncharacterized protein</fullName>
    </submittedName>
</protein>
<evidence type="ECO:0000313" key="2">
    <source>
        <dbReference type="EMBL" id="MBF8186405.1"/>
    </source>
</evidence>
<keyword evidence="3" id="KW-1185">Reference proteome</keyword>
<comment type="caution">
    <text evidence="2">The sequence shown here is derived from an EMBL/GenBank/DDBJ whole genome shotgun (WGS) entry which is preliminary data.</text>
</comment>
<dbReference type="AlphaFoldDB" id="A0A931A7F5"/>
<feature type="transmembrane region" description="Helical" evidence="1">
    <location>
        <begin position="61"/>
        <end position="83"/>
    </location>
</feature>
<evidence type="ECO:0000256" key="1">
    <source>
        <dbReference type="SAM" id="Phobius"/>
    </source>
</evidence>
<feature type="transmembrane region" description="Helical" evidence="1">
    <location>
        <begin position="119"/>
        <end position="137"/>
    </location>
</feature>
<feature type="transmembrane region" description="Helical" evidence="1">
    <location>
        <begin position="89"/>
        <end position="112"/>
    </location>
</feature>
<keyword evidence="1" id="KW-1133">Transmembrane helix</keyword>
<dbReference type="EMBL" id="JADOGI010000027">
    <property type="protein sequence ID" value="MBF8186405.1"/>
    <property type="molecule type" value="Genomic_DNA"/>
</dbReference>
<dbReference type="Proteomes" id="UP000605361">
    <property type="component" value="Unassembled WGS sequence"/>
</dbReference>
<keyword evidence="1" id="KW-0472">Membrane</keyword>
<proteinExistence type="predicted"/>